<reference evidence="3" key="5">
    <citation type="submission" date="2015-06" db="UniProtKB">
        <authorList>
            <consortium name="EnsemblFungi"/>
        </authorList>
    </citation>
    <scope>IDENTIFICATION</scope>
    <source>
        <strain evidence="3">ATCC 64411</strain>
    </source>
</reference>
<dbReference type="OrthoDB" id="3638488at2759"/>
<dbReference type="EnsemblFungi" id="MAPG_08977T0">
    <property type="protein sequence ID" value="MAPG_08977T0"/>
    <property type="gene ID" value="MAPG_08977"/>
</dbReference>
<dbReference type="EMBL" id="ADBL01002195">
    <property type="status" value="NOT_ANNOTATED_CDS"/>
    <property type="molecule type" value="Genomic_DNA"/>
</dbReference>
<keyword evidence="4" id="KW-1185">Reference proteome</keyword>
<dbReference type="VEuPathDB" id="FungiDB:MAPG_08977"/>
<dbReference type="EMBL" id="ADBL01002194">
    <property type="status" value="NOT_ANNOTATED_CDS"/>
    <property type="molecule type" value="Genomic_DNA"/>
</dbReference>
<protein>
    <submittedName>
        <fullName evidence="2 3">Uncharacterized protein</fullName>
    </submittedName>
</protein>
<sequence>MGEELPFQAAPERNPTRYSPRAHANREKCSQLATEFFKNGVARARERHLRQERLNQQLANAEGSSQKQSQLWAAAAAAASGGDGGDPSSVIADAPEMTLPFIGYTFKRFEDHLGGIATLGFRISAGAFTPPLNGLLAHPLQHTVKMP</sequence>
<reference evidence="4" key="1">
    <citation type="submission" date="2010-05" db="EMBL/GenBank/DDBJ databases">
        <title>The genome sequence of Magnaporthe poae strain ATCC 64411.</title>
        <authorList>
            <person name="Ma L.-J."/>
            <person name="Dead R."/>
            <person name="Young S."/>
            <person name="Zeng Q."/>
            <person name="Koehrsen M."/>
            <person name="Alvarado L."/>
            <person name="Berlin A."/>
            <person name="Chapman S.B."/>
            <person name="Chen Z."/>
            <person name="Freedman E."/>
            <person name="Gellesch M."/>
            <person name="Goldberg J."/>
            <person name="Griggs A."/>
            <person name="Gujja S."/>
            <person name="Heilman E.R."/>
            <person name="Heiman D."/>
            <person name="Hepburn T."/>
            <person name="Howarth C."/>
            <person name="Jen D."/>
            <person name="Larson L."/>
            <person name="Mehta T."/>
            <person name="Neiman D."/>
            <person name="Pearson M."/>
            <person name="Roberts A."/>
            <person name="Saif S."/>
            <person name="Shea T."/>
            <person name="Shenoy N."/>
            <person name="Sisk P."/>
            <person name="Stolte C."/>
            <person name="Sykes S."/>
            <person name="Walk T."/>
            <person name="White J."/>
            <person name="Yandava C."/>
            <person name="Haas B."/>
            <person name="Nusbaum C."/>
            <person name="Birren B."/>
        </authorList>
    </citation>
    <scope>NUCLEOTIDE SEQUENCE [LARGE SCALE GENOMIC DNA]</scope>
    <source>
        <strain evidence="4">ATCC 64411 / 73-15</strain>
    </source>
</reference>
<reference evidence="2" key="2">
    <citation type="submission" date="2010-05" db="EMBL/GenBank/DDBJ databases">
        <title>The Genome Sequence of Magnaporthe poae strain ATCC 64411.</title>
        <authorList>
            <consortium name="The Broad Institute Genome Sequencing Platform"/>
            <consortium name="Broad Institute Genome Sequencing Center for Infectious Disease"/>
            <person name="Ma L.-J."/>
            <person name="Dead R."/>
            <person name="Young S."/>
            <person name="Zeng Q."/>
            <person name="Koehrsen M."/>
            <person name="Alvarado L."/>
            <person name="Berlin A."/>
            <person name="Chapman S.B."/>
            <person name="Chen Z."/>
            <person name="Freedman E."/>
            <person name="Gellesch M."/>
            <person name="Goldberg J."/>
            <person name="Griggs A."/>
            <person name="Gujja S."/>
            <person name="Heilman E.R."/>
            <person name="Heiman D."/>
            <person name="Hepburn T."/>
            <person name="Howarth C."/>
            <person name="Jen D."/>
            <person name="Larson L."/>
            <person name="Mehta T."/>
            <person name="Neiman D."/>
            <person name="Pearson M."/>
            <person name="Roberts A."/>
            <person name="Saif S."/>
            <person name="Shea T."/>
            <person name="Shenoy N."/>
            <person name="Sisk P."/>
            <person name="Stolte C."/>
            <person name="Sykes S."/>
            <person name="Walk T."/>
            <person name="White J."/>
            <person name="Yandava C."/>
            <person name="Haas B."/>
            <person name="Nusbaum C."/>
            <person name="Birren B."/>
        </authorList>
    </citation>
    <scope>NUCLEOTIDE SEQUENCE</scope>
    <source>
        <strain evidence="2">ATCC 64411</strain>
    </source>
</reference>
<evidence type="ECO:0000313" key="4">
    <source>
        <dbReference type="Proteomes" id="UP000011715"/>
    </source>
</evidence>
<gene>
    <name evidence="2" type="ORF">MAPG_08977</name>
</gene>
<dbReference type="Proteomes" id="UP000011715">
    <property type="component" value="Unassembled WGS sequence"/>
</dbReference>
<feature type="region of interest" description="Disordered" evidence="1">
    <location>
        <begin position="72"/>
        <end position="91"/>
    </location>
</feature>
<name>A0A0C4E8R1_MAGP6</name>
<dbReference type="STRING" id="644358.A0A0C4E8R1"/>
<dbReference type="AlphaFoldDB" id="A0A0C4E8R1"/>
<dbReference type="EMBL" id="GL876974">
    <property type="protein sequence ID" value="KLU90010.1"/>
    <property type="molecule type" value="Genomic_DNA"/>
</dbReference>
<reference evidence="3" key="4">
    <citation type="journal article" date="2015" name="G3 (Bethesda)">
        <title>Genome sequences of three phytopathogenic species of the Magnaporthaceae family of fungi.</title>
        <authorList>
            <person name="Okagaki L.H."/>
            <person name="Nunes C.C."/>
            <person name="Sailsbery J."/>
            <person name="Clay B."/>
            <person name="Brown D."/>
            <person name="John T."/>
            <person name="Oh Y."/>
            <person name="Young N."/>
            <person name="Fitzgerald M."/>
            <person name="Haas B.J."/>
            <person name="Zeng Q."/>
            <person name="Young S."/>
            <person name="Adiconis X."/>
            <person name="Fan L."/>
            <person name="Levin J.Z."/>
            <person name="Mitchell T.K."/>
            <person name="Okubara P.A."/>
            <person name="Farman M.L."/>
            <person name="Kohn L.M."/>
            <person name="Birren B."/>
            <person name="Ma L.-J."/>
            <person name="Dean R.A."/>
        </authorList>
    </citation>
    <scope>NUCLEOTIDE SEQUENCE</scope>
    <source>
        <strain evidence="3">ATCC 64411 / 73-15</strain>
    </source>
</reference>
<accession>A0A0C4E8R1</accession>
<reference evidence="2" key="3">
    <citation type="submission" date="2011-03" db="EMBL/GenBank/DDBJ databases">
        <title>Annotation of Magnaporthe poae ATCC 64411.</title>
        <authorList>
            <person name="Ma L.-J."/>
            <person name="Dead R."/>
            <person name="Young S.K."/>
            <person name="Zeng Q."/>
            <person name="Gargeya S."/>
            <person name="Fitzgerald M."/>
            <person name="Haas B."/>
            <person name="Abouelleil A."/>
            <person name="Alvarado L."/>
            <person name="Arachchi H.M."/>
            <person name="Berlin A."/>
            <person name="Brown A."/>
            <person name="Chapman S.B."/>
            <person name="Chen Z."/>
            <person name="Dunbar C."/>
            <person name="Freedman E."/>
            <person name="Gearin G."/>
            <person name="Gellesch M."/>
            <person name="Goldberg J."/>
            <person name="Griggs A."/>
            <person name="Gujja S."/>
            <person name="Heiman D."/>
            <person name="Howarth C."/>
            <person name="Larson L."/>
            <person name="Lui A."/>
            <person name="MacDonald P.J.P."/>
            <person name="Mehta T."/>
            <person name="Montmayeur A."/>
            <person name="Murphy C."/>
            <person name="Neiman D."/>
            <person name="Pearson M."/>
            <person name="Priest M."/>
            <person name="Roberts A."/>
            <person name="Saif S."/>
            <person name="Shea T."/>
            <person name="Shenoy N."/>
            <person name="Sisk P."/>
            <person name="Stolte C."/>
            <person name="Sykes S."/>
            <person name="Yandava C."/>
            <person name="Wortman J."/>
            <person name="Nusbaum C."/>
            <person name="Birren B."/>
        </authorList>
    </citation>
    <scope>NUCLEOTIDE SEQUENCE</scope>
    <source>
        <strain evidence="2">ATCC 64411</strain>
    </source>
</reference>
<proteinExistence type="predicted"/>
<evidence type="ECO:0000313" key="2">
    <source>
        <dbReference type="EMBL" id="KLU90010.1"/>
    </source>
</evidence>
<feature type="region of interest" description="Disordered" evidence="1">
    <location>
        <begin position="1"/>
        <end position="26"/>
    </location>
</feature>
<evidence type="ECO:0000313" key="3">
    <source>
        <dbReference type="EnsemblFungi" id="MAPG_08977T0"/>
    </source>
</evidence>
<evidence type="ECO:0000256" key="1">
    <source>
        <dbReference type="SAM" id="MobiDB-lite"/>
    </source>
</evidence>
<organism evidence="3 4">
    <name type="scientific">Magnaporthiopsis poae (strain ATCC 64411 / 73-15)</name>
    <name type="common">Kentucky bluegrass fungus</name>
    <name type="synonym">Magnaporthe poae</name>
    <dbReference type="NCBI Taxonomy" id="644358"/>
    <lineage>
        <taxon>Eukaryota</taxon>
        <taxon>Fungi</taxon>
        <taxon>Dikarya</taxon>
        <taxon>Ascomycota</taxon>
        <taxon>Pezizomycotina</taxon>
        <taxon>Sordariomycetes</taxon>
        <taxon>Sordariomycetidae</taxon>
        <taxon>Magnaporthales</taxon>
        <taxon>Magnaporthaceae</taxon>
        <taxon>Magnaporthiopsis</taxon>
    </lineage>
</organism>